<proteinExistence type="predicted"/>
<dbReference type="InterPro" id="IPR005801">
    <property type="entry name" value="ADC_synthase"/>
</dbReference>
<dbReference type="InterPro" id="IPR015890">
    <property type="entry name" value="Chorismate_C"/>
</dbReference>
<feature type="domain" description="Chorismate-utilising enzyme C-terminal" evidence="1">
    <location>
        <begin position="184"/>
        <end position="437"/>
    </location>
</feature>
<feature type="domain" description="Anthranilate synthase component I N-terminal" evidence="2">
    <location>
        <begin position="19"/>
        <end position="141"/>
    </location>
</feature>
<dbReference type="InterPro" id="IPR006805">
    <property type="entry name" value="Anth_synth_I_N"/>
</dbReference>
<dbReference type="Pfam" id="PF00425">
    <property type="entry name" value="Chorismate_bind"/>
    <property type="match status" value="1"/>
</dbReference>
<gene>
    <name evidence="3" type="ORF">ISP17_11110</name>
</gene>
<dbReference type="SUPFAM" id="SSF56322">
    <property type="entry name" value="ADC synthase"/>
    <property type="match status" value="1"/>
</dbReference>
<dbReference type="Pfam" id="PF04715">
    <property type="entry name" value="Anth_synt_I_N"/>
    <property type="match status" value="1"/>
</dbReference>
<evidence type="ECO:0000259" key="2">
    <source>
        <dbReference type="Pfam" id="PF04715"/>
    </source>
</evidence>
<protein>
    <submittedName>
        <fullName evidence="3">Aminodeoxychorismate synthase component I</fullName>
    </submittedName>
</protein>
<dbReference type="PANTHER" id="PTHR11236">
    <property type="entry name" value="AMINOBENZOATE/ANTHRANILATE SYNTHASE"/>
    <property type="match status" value="1"/>
</dbReference>
<comment type="caution">
    <text evidence="3">The sequence shown here is derived from an EMBL/GenBank/DDBJ whole genome shotgun (WGS) entry which is preliminary data.</text>
</comment>
<evidence type="ECO:0000313" key="4">
    <source>
        <dbReference type="Proteomes" id="UP001620460"/>
    </source>
</evidence>
<accession>A0ABW8JTR0</accession>
<dbReference type="PRINTS" id="PR00095">
    <property type="entry name" value="ANTSNTHASEI"/>
</dbReference>
<dbReference type="EMBL" id="JADIKM010000003">
    <property type="protein sequence ID" value="MFK2904515.1"/>
    <property type="molecule type" value="Genomic_DNA"/>
</dbReference>
<evidence type="ECO:0000313" key="3">
    <source>
        <dbReference type="EMBL" id="MFK2904515.1"/>
    </source>
</evidence>
<sequence>MDGHRRILGGRRDLLAPAAAFAQRYPGLLQSVVHGTPQSRYDILFMAGHESLAVHGDGVVRDQDGRVHEGRFLDVLDAQWLAVRTARDETGTLPFHGGWLLFLSYELVGQIEPRLRLRAPDPLPLACALRCPAAAIVDHAAGHTVLVAEPGCEHLLDQLEADLARVDTLPPLAVPTALLEDPPERFLDGVERIHEHLRAGDIFQVNLSRAWRAEFAEAPPPVALYDALRCANPAPFAGLLQQSGWAVASSSPERLVESRGGMAQTRPIAGTRPRVAGDDELARIRELSAHPKERAEHVMLIDLERNDLGRVCVPGTVEVDELMVVESYTHVHHIVSNVRGRLRPEVTPGQLIAATFPGGTITGCPKVRCMEIIAALEDAPRGAYTGALGYLDRNGDMDLNILIRTLTQIGTSVSLRAGAGIVADSVAMNELDETRAKARGLLRALGVAG</sequence>
<organism evidence="3 4">
    <name type="scientific">Dyella ginsengisoli</name>
    <dbReference type="NCBI Taxonomy" id="363848"/>
    <lineage>
        <taxon>Bacteria</taxon>
        <taxon>Pseudomonadati</taxon>
        <taxon>Pseudomonadota</taxon>
        <taxon>Gammaproteobacteria</taxon>
        <taxon>Lysobacterales</taxon>
        <taxon>Rhodanobacteraceae</taxon>
        <taxon>Dyella</taxon>
    </lineage>
</organism>
<keyword evidence="4" id="KW-1185">Reference proteome</keyword>
<dbReference type="Gene3D" id="3.60.120.10">
    <property type="entry name" value="Anthranilate synthase"/>
    <property type="match status" value="1"/>
</dbReference>
<dbReference type="Proteomes" id="UP001620460">
    <property type="component" value="Unassembled WGS sequence"/>
</dbReference>
<dbReference type="NCBIfam" id="NF006563">
    <property type="entry name" value="PRK09070.1"/>
    <property type="match status" value="1"/>
</dbReference>
<evidence type="ECO:0000259" key="1">
    <source>
        <dbReference type="Pfam" id="PF00425"/>
    </source>
</evidence>
<dbReference type="InterPro" id="IPR019999">
    <property type="entry name" value="Anth_synth_I-like"/>
</dbReference>
<name>A0ABW8JTR0_9GAMM</name>
<reference evidence="3 4" key="1">
    <citation type="submission" date="2020-10" db="EMBL/GenBank/DDBJ databases">
        <title>Phylogeny of dyella-like bacteria.</title>
        <authorList>
            <person name="Fu J."/>
        </authorList>
    </citation>
    <scope>NUCLEOTIDE SEQUENCE [LARGE SCALE GENOMIC DNA]</scope>
    <source>
        <strain evidence="3 4">Gsoil3046</strain>
    </source>
</reference>
<dbReference type="PANTHER" id="PTHR11236:SF9">
    <property type="entry name" value="ANTHRANILATE SYNTHASE COMPONENT 1"/>
    <property type="match status" value="1"/>
</dbReference>
<dbReference type="RefSeq" id="WP_404633105.1">
    <property type="nucleotide sequence ID" value="NZ_JADIKM010000003.1"/>
</dbReference>